<dbReference type="PROSITE" id="PS50297">
    <property type="entry name" value="ANK_REP_REGION"/>
    <property type="match status" value="10"/>
</dbReference>
<dbReference type="Pfam" id="PF13637">
    <property type="entry name" value="Ank_4"/>
    <property type="match status" value="1"/>
</dbReference>
<dbReference type="PANTHER" id="PTHR24126:SF14">
    <property type="entry name" value="ANK_REP_REGION DOMAIN-CONTAINING PROTEIN"/>
    <property type="match status" value="1"/>
</dbReference>
<organism evidence="5 6">
    <name type="scientific">Mycena albidolilacea</name>
    <dbReference type="NCBI Taxonomy" id="1033008"/>
    <lineage>
        <taxon>Eukaryota</taxon>
        <taxon>Fungi</taxon>
        <taxon>Dikarya</taxon>
        <taxon>Basidiomycota</taxon>
        <taxon>Agaricomycotina</taxon>
        <taxon>Agaricomycetes</taxon>
        <taxon>Agaricomycetidae</taxon>
        <taxon>Agaricales</taxon>
        <taxon>Marasmiineae</taxon>
        <taxon>Mycenaceae</taxon>
        <taxon>Mycena</taxon>
    </lineage>
</organism>
<dbReference type="InterPro" id="IPR036770">
    <property type="entry name" value="Ankyrin_rpt-contain_sf"/>
</dbReference>
<dbReference type="Proteomes" id="UP001218218">
    <property type="component" value="Unassembled WGS sequence"/>
</dbReference>
<evidence type="ECO:0000256" key="3">
    <source>
        <dbReference type="PROSITE-ProRule" id="PRU00023"/>
    </source>
</evidence>
<feature type="repeat" description="ANK" evidence="3">
    <location>
        <begin position="1003"/>
        <end position="1032"/>
    </location>
</feature>
<dbReference type="PRINTS" id="PR01415">
    <property type="entry name" value="ANKYRIN"/>
</dbReference>
<sequence length="1176" mass="128940">MAETLGIVTGCIQLLDTGLKALEYVKDFLHGSEEQRKLVAEMATLKPMLVELEKRVRANPSSHTLQQMKEPLLIFKTALGHFIDTLRPAEGRLSKVSKQLTWALSNKKEAQERLAELERIKSLLTLWLINDVSDAGTAAERDKILEWITSLNFFQRQAEIFGVWQPGTGEWFLADAKFRDWESSAQRTLWCCGMPGAGKTVLVSMVVNHLRLQAQKTNTAVACMYLNHKEIEMQTPTNLLASLWKQLVVGKPMPPAVHELYKGHDERRTRPSPGEVLKVLRSAIGEYSKVYLIVDALDEYPEAPRLKLLEYLSIAMTAPTVNLMLTSRPHITLDPFFPGRRALDINATENDICQYIDVHIQQSPRLSKHVRMRPELSEEIKSRILKNVDGMFLLAKLHLDSLSTKNTVKAVRDALNSLPKDLDRTYDETMERIEHQNEDDRQLAHSVLTWVAYAVRPLLINELREALAIDPGAESVDPDNLLDTDIILSVCAGLVIVDEGMSAVRLIHYTTQEYMNSIQPRRFPLALMEIASKIFTYLASPDFSDLPDSPDKQWKRDTLASFADFFERNDALDALCVAAYYGRLKMVQLLVETGVDVNHNDHRIEEALQAAAEMGHENQNLEFLLHPRSCWGMELGLHPILLMENGGYDTTQVLYGTALHAASYRGHESIVKLLIEMGADTNIRRGHFGTALIAASHEGHQSVVQLLLKNGANINAVEEVYGTALHAAAMRDHQSLALLLVEKGADVNAHGGYYGTVLQAAMREEKDLMVEFLIKMGVDVNGRGEFYGTALQLAARSGAKSQSLLLIENGADVNALGGIYGTALQVASYWGHKAVAELLIKKGADVNAPPGTHGTALEAASTVFSFDPNDHPVSLDRNLPKQAIIRLLIENGADVNANGGIALQLASSQGNDDMVQFLIHLGADVNLNSFRFGTALLAATFKGHESTVRLLLESNADANAEDNILRTGLALLVASQAGHESVIRLLISLGADVNALLEAPVGTALQAASIGGHEYAARLLIENGADVNMCGGYLGTALLAASKAGHESLVRLLVTNNADINAQDELFGSALQVASKAGHELVIRSLIEMGADVNAHRSDHLTLSLASLDRLASMLVWLSLINDLSLLAAELGVFGTALQAAAKRGHKSVVRLLEDEGANAHIETILAFILDIKHCL</sequence>
<dbReference type="Pfam" id="PF12796">
    <property type="entry name" value="Ank_2"/>
    <property type="match status" value="4"/>
</dbReference>
<gene>
    <name evidence="5" type="ORF">DFH08DRAFT_1029606</name>
</gene>
<proteinExistence type="predicted"/>
<evidence type="ECO:0000313" key="5">
    <source>
        <dbReference type="EMBL" id="KAJ7323268.1"/>
    </source>
</evidence>
<dbReference type="Pfam" id="PF24883">
    <property type="entry name" value="NPHP3_N"/>
    <property type="match status" value="1"/>
</dbReference>
<dbReference type="InterPro" id="IPR054471">
    <property type="entry name" value="GPIID_WHD"/>
</dbReference>
<dbReference type="SMART" id="SM00248">
    <property type="entry name" value="ANK"/>
    <property type="match status" value="14"/>
</dbReference>
<dbReference type="SUPFAM" id="SSF52540">
    <property type="entry name" value="P-loop containing nucleoside triphosphate hydrolases"/>
    <property type="match status" value="1"/>
</dbReference>
<comment type="caution">
    <text evidence="5">The sequence shown here is derived from an EMBL/GenBank/DDBJ whole genome shotgun (WGS) entry which is preliminary data.</text>
</comment>
<feature type="repeat" description="ANK" evidence="3">
    <location>
        <begin position="1136"/>
        <end position="1165"/>
    </location>
</feature>
<reference evidence="5" key="1">
    <citation type="submission" date="2023-03" db="EMBL/GenBank/DDBJ databases">
        <title>Massive genome expansion in bonnet fungi (Mycena s.s.) driven by repeated elements and novel gene families across ecological guilds.</title>
        <authorList>
            <consortium name="Lawrence Berkeley National Laboratory"/>
            <person name="Harder C.B."/>
            <person name="Miyauchi S."/>
            <person name="Viragh M."/>
            <person name="Kuo A."/>
            <person name="Thoen E."/>
            <person name="Andreopoulos B."/>
            <person name="Lu D."/>
            <person name="Skrede I."/>
            <person name="Drula E."/>
            <person name="Henrissat B."/>
            <person name="Morin E."/>
            <person name="Kohler A."/>
            <person name="Barry K."/>
            <person name="LaButti K."/>
            <person name="Morin E."/>
            <person name="Salamov A."/>
            <person name="Lipzen A."/>
            <person name="Mereny Z."/>
            <person name="Hegedus B."/>
            <person name="Baldrian P."/>
            <person name="Stursova M."/>
            <person name="Weitz H."/>
            <person name="Taylor A."/>
            <person name="Grigoriev I.V."/>
            <person name="Nagy L.G."/>
            <person name="Martin F."/>
            <person name="Kauserud H."/>
        </authorList>
    </citation>
    <scope>NUCLEOTIDE SEQUENCE</scope>
    <source>
        <strain evidence="5">CBHHK002</strain>
    </source>
</reference>
<dbReference type="Gene3D" id="3.40.50.300">
    <property type="entry name" value="P-loop containing nucleotide triphosphate hydrolases"/>
    <property type="match status" value="1"/>
</dbReference>
<feature type="repeat" description="ANK" evidence="3">
    <location>
        <begin position="1033"/>
        <end position="1065"/>
    </location>
</feature>
<keyword evidence="6" id="KW-1185">Reference proteome</keyword>
<dbReference type="SUPFAM" id="SSF48403">
    <property type="entry name" value="Ankyrin repeat"/>
    <property type="match status" value="2"/>
</dbReference>
<name>A0AAD7EGJ1_9AGAR</name>
<dbReference type="InterPro" id="IPR002110">
    <property type="entry name" value="Ankyrin_rpt"/>
</dbReference>
<dbReference type="PANTHER" id="PTHR24126">
    <property type="entry name" value="ANKYRIN REPEAT, PH AND SEC7 DOMAIN CONTAINING PROTEIN SECG-RELATED"/>
    <property type="match status" value="1"/>
</dbReference>
<dbReference type="AlphaFoldDB" id="A0AAD7EGJ1"/>
<accession>A0AAD7EGJ1</accession>
<protein>
    <submittedName>
        <fullName evidence="5">Ankyrin repeat-containing domain protein</fullName>
    </submittedName>
</protein>
<dbReference type="Gene3D" id="1.25.40.20">
    <property type="entry name" value="Ankyrin repeat-containing domain"/>
    <property type="match status" value="5"/>
</dbReference>
<feature type="repeat" description="ANK" evidence="3">
    <location>
        <begin position="822"/>
        <end position="851"/>
    </location>
</feature>
<keyword evidence="2 3" id="KW-0040">ANK repeat</keyword>
<feature type="repeat" description="ANK" evidence="3">
    <location>
        <begin position="789"/>
        <end position="818"/>
    </location>
</feature>
<feature type="repeat" description="ANK" evidence="3">
    <location>
        <begin position="657"/>
        <end position="686"/>
    </location>
</feature>
<feature type="repeat" description="ANK" evidence="3">
    <location>
        <begin position="966"/>
        <end position="998"/>
    </location>
</feature>
<dbReference type="Pfam" id="PF22939">
    <property type="entry name" value="WHD_GPIID"/>
    <property type="match status" value="1"/>
</dbReference>
<dbReference type="PROSITE" id="PS50837">
    <property type="entry name" value="NACHT"/>
    <property type="match status" value="1"/>
</dbReference>
<dbReference type="Pfam" id="PF00023">
    <property type="entry name" value="Ank"/>
    <property type="match status" value="2"/>
</dbReference>
<dbReference type="PROSITE" id="PS50088">
    <property type="entry name" value="ANK_REPEAT"/>
    <property type="match status" value="13"/>
</dbReference>
<dbReference type="InterPro" id="IPR027417">
    <property type="entry name" value="P-loop_NTPase"/>
</dbReference>
<feature type="repeat" description="ANK" evidence="3">
    <location>
        <begin position="898"/>
        <end position="930"/>
    </location>
</feature>
<feature type="repeat" description="ANK" evidence="3">
    <location>
        <begin position="1069"/>
        <end position="1098"/>
    </location>
</feature>
<feature type="repeat" description="ANK" evidence="3">
    <location>
        <begin position="723"/>
        <end position="752"/>
    </location>
</feature>
<feature type="domain" description="NACHT" evidence="4">
    <location>
        <begin position="187"/>
        <end position="329"/>
    </location>
</feature>
<dbReference type="InterPro" id="IPR056884">
    <property type="entry name" value="NPHP3-like_N"/>
</dbReference>
<keyword evidence="1" id="KW-0677">Repeat</keyword>
<feature type="repeat" description="ANK" evidence="3">
    <location>
        <begin position="570"/>
        <end position="602"/>
    </location>
</feature>
<evidence type="ECO:0000256" key="1">
    <source>
        <dbReference type="ARBA" id="ARBA00022737"/>
    </source>
</evidence>
<evidence type="ECO:0000259" key="4">
    <source>
        <dbReference type="PROSITE" id="PS50837"/>
    </source>
</evidence>
<feature type="repeat" description="ANK" evidence="3">
    <location>
        <begin position="931"/>
        <end position="963"/>
    </location>
</feature>
<feature type="repeat" description="ANK" evidence="3">
    <location>
        <begin position="687"/>
        <end position="719"/>
    </location>
</feature>
<evidence type="ECO:0000313" key="6">
    <source>
        <dbReference type="Proteomes" id="UP001218218"/>
    </source>
</evidence>
<dbReference type="EMBL" id="JARIHO010000047">
    <property type="protein sequence ID" value="KAJ7323268.1"/>
    <property type="molecule type" value="Genomic_DNA"/>
</dbReference>
<evidence type="ECO:0000256" key="2">
    <source>
        <dbReference type="ARBA" id="ARBA00023043"/>
    </source>
</evidence>
<dbReference type="InterPro" id="IPR007111">
    <property type="entry name" value="NACHT_NTPase"/>
</dbReference>